<dbReference type="Proteomes" id="UP001501600">
    <property type="component" value="Unassembled WGS sequence"/>
</dbReference>
<dbReference type="Pfam" id="PF09493">
    <property type="entry name" value="DUF2389"/>
    <property type="match status" value="1"/>
</dbReference>
<evidence type="ECO:0000313" key="2">
    <source>
        <dbReference type="Proteomes" id="UP001501600"/>
    </source>
</evidence>
<organism evidence="1 2">
    <name type="scientific">Ferrimonas gelatinilytica</name>
    <dbReference type="NCBI Taxonomy" id="1255257"/>
    <lineage>
        <taxon>Bacteria</taxon>
        <taxon>Pseudomonadati</taxon>
        <taxon>Pseudomonadota</taxon>
        <taxon>Gammaproteobacteria</taxon>
        <taxon>Alteromonadales</taxon>
        <taxon>Ferrimonadaceae</taxon>
        <taxon>Ferrimonas</taxon>
    </lineage>
</organism>
<dbReference type="RefSeq" id="WP_345316120.1">
    <property type="nucleotide sequence ID" value="NZ_BAABLF010000006.1"/>
</dbReference>
<accession>A0ABP9RZ69</accession>
<reference evidence="2" key="1">
    <citation type="journal article" date="2019" name="Int. J. Syst. Evol. Microbiol.">
        <title>The Global Catalogue of Microorganisms (GCM) 10K type strain sequencing project: providing services to taxonomists for standard genome sequencing and annotation.</title>
        <authorList>
            <consortium name="The Broad Institute Genomics Platform"/>
            <consortium name="The Broad Institute Genome Sequencing Center for Infectious Disease"/>
            <person name="Wu L."/>
            <person name="Ma J."/>
        </authorList>
    </citation>
    <scope>NUCLEOTIDE SEQUENCE [LARGE SCALE GENOMIC DNA]</scope>
    <source>
        <strain evidence="2">JCM 18720</strain>
    </source>
</reference>
<sequence>MNVFSEKNLLRSKWTSTTAFHDETHFLVTNLNHNLDGELLSVTIQGQNNRHLYDIDWHELEDSNRWRFGWQ</sequence>
<comment type="caution">
    <text evidence="1">The sequence shown here is derived from an EMBL/GenBank/DDBJ whole genome shotgun (WGS) entry which is preliminary data.</text>
</comment>
<dbReference type="EMBL" id="BAABLF010000006">
    <property type="protein sequence ID" value="GAA5189421.1"/>
    <property type="molecule type" value="Genomic_DNA"/>
</dbReference>
<dbReference type="NCBIfam" id="TIGR02450">
    <property type="entry name" value="TIGR02450 family Trp-rich protein"/>
    <property type="match status" value="1"/>
</dbReference>
<protein>
    <submittedName>
        <fullName evidence="1">TIGR02450 family Trp-rich protein</fullName>
    </submittedName>
</protein>
<name>A0ABP9RZ69_9GAMM</name>
<keyword evidence="2" id="KW-1185">Reference proteome</keyword>
<dbReference type="InterPro" id="IPR012663">
    <property type="entry name" value="CHP02450_Tryp"/>
</dbReference>
<evidence type="ECO:0000313" key="1">
    <source>
        <dbReference type="EMBL" id="GAA5189421.1"/>
    </source>
</evidence>
<gene>
    <name evidence="1" type="ORF">GCM10025772_11810</name>
</gene>
<proteinExistence type="predicted"/>